<organism evidence="6 7">
    <name type="scientific">Rhodococcus tibetensis</name>
    <dbReference type="NCBI Taxonomy" id="2965064"/>
    <lineage>
        <taxon>Bacteria</taxon>
        <taxon>Bacillati</taxon>
        <taxon>Actinomycetota</taxon>
        <taxon>Actinomycetes</taxon>
        <taxon>Mycobacteriales</taxon>
        <taxon>Nocardiaceae</taxon>
        <taxon>Rhodococcus</taxon>
    </lineage>
</organism>
<protein>
    <recommendedName>
        <fullName evidence="3">Protein GrpE</fullName>
    </recommendedName>
</protein>
<dbReference type="Proteomes" id="UP001524501">
    <property type="component" value="Unassembled WGS sequence"/>
</dbReference>
<dbReference type="InterPro" id="IPR009012">
    <property type="entry name" value="GrpE_head"/>
</dbReference>
<keyword evidence="3" id="KW-0346">Stress response</keyword>
<proteinExistence type="inferred from homology"/>
<dbReference type="PANTHER" id="PTHR21237">
    <property type="entry name" value="GRPE PROTEIN"/>
    <property type="match status" value="1"/>
</dbReference>
<evidence type="ECO:0000313" key="6">
    <source>
        <dbReference type="EMBL" id="MCQ4121572.1"/>
    </source>
</evidence>
<evidence type="ECO:0000256" key="3">
    <source>
        <dbReference type="RuleBase" id="RU000639"/>
    </source>
</evidence>
<keyword evidence="4" id="KW-0175">Coiled coil</keyword>
<keyword evidence="2 3" id="KW-0143">Chaperone</keyword>
<reference evidence="6 7" key="1">
    <citation type="submission" date="2022-07" db="EMBL/GenBank/DDBJ databases">
        <title>Degradation activity of malathion, p-nitrophenol and potential low-temperature adaptation strategy of Rhodococcus sp. FXJ9.536.</title>
        <authorList>
            <person name="Huang J."/>
            <person name="Huang Y."/>
        </authorList>
    </citation>
    <scope>NUCLEOTIDE SEQUENCE [LARGE SCALE GENOMIC DNA]</scope>
    <source>
        <strain evidence="6 7">FXJ9.536</strain>
    </source>
</reference>
<evidence type="ECO:0000313" key="7">
    <source>
        <dbReference type="Proteomes" id="UP001524501"/>
    </source>
</evidence>
<evidence type="ECO:0000256" key="2">
    <source>
        <dbReference type="ARBA" id="ARBA00023186"/>
    </source>
</evidence>
<comment type="function">
    <text evidence="3">Participates actively in the response to hyperosmotic and heat shock by preventing the aggregation of stress-denatured proteins, in association with DnaK and GrpE. It is the nucleotide exchange factor for DnaK and may function as a thermosensor. Unfolded proteins bind initially to DnaJ; upon interaction with the DnaJ-bound protein, DnaK hydrolyzes its bound ATP, resulting in the formation of a stable complex. GrpE releases ADP from DnaK; ATP binding to DnaK triggers the release of the substrate protein, thus completing the reaction cycle. Several rounds of ATP-dependent interactions between DnaJ, DnaK and GrpE are required for fully efficient folding.</text>
</comment>
<comment type="similarity">
    <text evidence="1">Belongs to the GrpE family.</text>
</comment>
<evidence type="ECO:0000256" key="1">
    <source>
        <dbReference type="ARBA" id="ARBA00009054"/>
    </source>
</evidence>
<dbReference type="RefSeq" id="WP_255972246.1">
    <property type="nucleotide sequence ID" value="NZ_JANFQF010000020.1"/>
</dbReference>
<accession>A0ABT1QKF8</accession>
<dbReference type="SUPFAM" id="SSF51064">
    <property type="entry name" value="Head domain of nucleotide exchange factor GrpE"/>
    <property type="match status" value="1"/>
</dbReference>
<dbReference type="Pfam" id="PF01025">
    <property type="entry name" value="GrpE"/>
    <property type="match status" value="1"/>
</dbReference>
<name>A0ABT1QKF8_9NOCA</name>
<dbReference type="EMBL" id="JANFQF010000020">
    <property type="protein sequence ID" value="MCQ4121572.1"/>
    <property type="molecule type" value="Genomic_DNA"/>
</dbReference>
<comment type="caution">
    <text evidence="6">The sequence shown here is derived from an EMBL/GenBank/DDBJ whole genome shotgun (WGS) entry which is preliminary data.</text>
</comment>
<feature type="coiled-coil region" evidence="4">
    <location>
        <begin position="45"/>
        <end position="72"/>
    </location>
</feature>
<dbReference type="Gene3D" id="3.90.20.20">
    <property type="match status" value="1"/>
</dbReference>
<dbReference type="PANTHER" id="PTHR21237:SF23">
    <property type="entry name" value="GRPE PROTEIN HOMOLOG, MITOCHONDRIAL"/>
    <property type="match status" value="1"/>
</dbReference>
<dbReference type="SUPFAM" id="SSF58014">
    <property type="entry name" value="Coiled-coil domain of nucleotide exchange factor GrpE"/>
    <property type="match status" value="1"/>
</dbReference>
<dbReference type="InterPro" id="IPR000740">
    <property type="entry name" value="GrpE"/>
</dbReference>
<evidence type="ECO:0000256" key="5">
    <source>
        <dbReference type="SAM" id="MobiDB-lite"/>
    </source>
</evidence>
<feature type="region of interest" description="Disordered" evidence="5">
    <location>
        <begin position="1"/>
        <end position="44"/>
    </location>
</feature>
<dbReference type="InterPro" id="IPR013805">
    <property type="entry name" value="GrpE_CC"/>
</dbReference>
<sequence length="146" mass="16252">MSTERANGKESPREPISITDKRRVDPETGQVRERTPSSEGDNPRVAELTADLQRLQAEFANYRRRIERDRHVTADASKIRATLADLGVAAFGEEGDPFDPTLHEAVQHEGGGHELVVGSVLRRGYKFGNRRVLRTATVTVVDAHRP</sequence>
<dbReference type="Gene3D" id="2.30.22.10">
    <property type="entry name" value="Head domain of nucleotide exchange factor GrpE"/>
    <property type="match status" value="1"/>
</dbReference>
<dbReference type="PROSITE" id="PS01071">
    <property type="entry name" value="GRPE"/>
    <property type="match status" value="1"/>
</dbReference>
<keyword evidence="7" id="KW-1185">Reference proteome</keyword>
<gene>
    <name evidence="6" type="primary">grpE</name>
    <name evidence="6" type="ORF">NOF53_20795</name>
</gene>
<evidence type="ECO:0000256" key="4">
    <source>
        <dbReference type="SAM" id="Coils"/>
    </source>
</evidence>